<dbReference type="Pfam" id="PF13411">
    <property type="entry name" value="MerR_1"/>
    <property type="match status" value="1"/>
</dbReference>
<gene>
    <name evidence="10" type="primary">merR1</name>
    <name evidence="10" type="ORF">TICRE_04200</name>
</gene>
<dbReference type="GO" id="GO:0003677">
    <property type="term" value="F:DNA binding"/>
    <property type="evidence" value="ECO:0007669"/>
    <property type="project" value="UniProtKB-KW"/>
</dbReference>
<dbReference type="RefSeq" id="WP_075724642.1">
    <property type="nucleotide sequence ID" value="NZ_LTDM01000005.1"/>
</dbReference>
<evidence type="ECO:0000256" key="8">
    <source>
        <dbReference type="SAM" id="Coils"/>
    </source>
</evidence>
<dbReference type="InterPro" id="IPR009061">
    <property type="entry name" value="DNA-bd_dom_put_sf"/>
</dbReference>
<dbReference type="InterPro" id="IPR047057">
    <property type="entry name" value="MerR_fam"/>
</dbReference>
<dbReference type="GO" id="GO:0003700">
    <property type="term" value="F:DNA-binding transcription factor activity"/>
    <property type="evidence" value="ECO:0007669"/>
    <property type="project" value="InterPro"/>
</dbReference>
<dbReference type="GO" id="GO:0046689">
    <property type="term" value="P:response to mercury ion"/>
    <property type="evidence" value="ECO:0007669"/>
    <property type="project" value="UniProtKB-KW"/>
</dbReference>
<keyword evidence="5" id="KW-0238">DNA-binding</keyword>
<comment type="function">
    <text evidence="7">Mediates the mercuric-dependent induction of mercury resistance operon. In the absence of mercury MerR represses transcription by binding tightly to the mer operator region; when mercury is present the dimeric complex binds a single ion and becomes a potent transcriptional activator, while remaining bound to the mer site.</text>
</comment>
<dbReference type="PANTHER" id="PTHR30204:SF94">
    <property type="entry name" value="HEAVY METAL-DEPENDENT TRANSCRIPTIONAL REGULATOR HI_0293-RELATED"/>
    <property type="match status" value="1"/>
</dbReference>
<dbReference type="OrthoDB" id="9811174at2"/>
<keyword evidence="4" id="KW-0805">Transcription regulation</keyword>
<dbReference type="InterPro" id="IPR000551">
    <property type="entry name" value="MerR-type_HTH_dom"/>
</dbReference>
<dbReference type="Gene3D" id="1.10.1660.10">
    <property type="match status" value="1"/>
</dbReference>
<dbReference type="SUPFAM" id="SSF46955">
    <property type="entry name" value="Putative DNA-binding domain"/>
    <property type="match status" value="1"/>
</dbReference>
<name>A0A1U7M8B4_TISCR</name>
<dbReference type="PROSITE" id="PS00552">
    <property type="entry name" value="HTH_MERR_1"/>
    <property type="match status" value="1"/>
</dbReference>
<evidence type="ECO:0000259" key="9">
    <source>
        <dbReference type="PROSITE" id="PS50937"/>
    </source>
</evidence>
<evidence type="ECO:0000256" key="3">
    <source>
        <dbReference type="ARBA" id="ARBA00022914"/>
    </source>
</evidence>
<feature type="coiled-coil region" evidence="8">
    <location>
        <begin position="85"/>
        <end position="112"/>
    </location>
</feature>
<keyword evidence="3" id="KW-0476">Mercury</keyword>
<dbReference type="GO" id="GO:0045340">
    <property type="term" value="F:mercury ion binding"/>
    <property type="evidence" value="ECO:0007669"/>
    <property type="project" value="InterPro"/>
</dbReference>
<keyword evidence="8" id="KW-0175">Coiled coil</keyword>
<reference evidence="10 11" key="1">
    <citation type="submission" date="2016-02" db="EMBL/GenBank/DDBJ databases">
        <title>Genome sequence of Tissierella creatinophila DSM 6911.</title>
        <authorList>
            <person name="Poehlein A."/>
            <person name="Daniel R."/>
        </authorList>
    </citation>
    <scope>NUCLEOTIDE SEQUENCE [LARGE SCALE GENOMIC DNA]</scope>
    <source>
        <strain evidence="10 11">DSM 6911</strain>
    </source>
</reference>
<evidence type="ECO:0000313" key="11">
    <source>
        <dbReference type="Proteomes" id="UP000186112"/>
    </source>
</evidence>
<keyword evidence="11" id="KW-1185">Reference proteome</keyword>
<dbReference type="Proteomes" id="UP000186112">
    <property type="component" value="Unassembled WGS sequence"/>
</dbReference>
<organism evidence="10 11">
    <name type="scientific">Tissierella creatinophila DSM 6911</name>
    <dbReference type="NCBI Taxonomy" id="1123403"/>
    <lineage>
        <taxon>Bacteria</taxon>
        <taxon>Bacillati</taxon>
        <taxon>Bacillota</taxon>
        <taxon>Tissierellia</taxon>
        <taxon>Tissierellales</taxon>
        <taxon>Tissierellaceae</taxon>
        <taxon>Tissierella</taxon>
    </lineage>
</organism>
<evidence type="ECO:0000256" key="6">
    <source>
        <dbReference type="ARBA" id="ARBA00023163"/>
    </source>
</evidence>
<dbReference type="SMART" id="SM00422">
    <property type="entry name" value="HTH_MERR"/>
    <property type="match status" value="1"/>
</dbReference>
<evidence type="ECO:0000256" key="2">
    <source>
        <dbReference type="ARBA" id="ARBA00022466"/>
    </source>
</evidence>
<accession>A0A1U7M8B4</accession>
<dbReference type="PANTHER" id="PTHR30204">
    <property type="entry name" value="REDOX-CYCLING DRUG-SENSING TRANSCRIPTIONAL ACTIVATOR SOXR"/>
    <property type="match status" value="1"/>
</dbReference>
<keyword evidence="6" id="KW-0804">Transcription</keyword>
<sequence>MKGLSISVVAKKSNVNIETIRYYERRGLISEPPRTESGYRIFPLETVERIKFIKRSQELGFSLDEIEKLLAITEDEEHFDSKEILEFATRKIREIELKIHDLEKMKFALEDLSTQCPGPGNPICKCPIIETLSKGGVKNG</sequence>
<dbReference type="AlphaFoldDB" id="A0A1U7M8B4"/>
<evidence type="ECO:0000256" key="5">
    <source>
        <dbReference type="ARBA" id="ARBA00023125"/>
    </source>
</evidence>
<dbReference type="PROSITE" id="PS50937">
    <property type="entry name" value="HTH_MERR_2"/>
    <property type="match status" value="1"/>
</dbReference>
<evidence type="ECO:0000256" key="7">
    <source>
        <dbReference type="ARBA" id="ARBA00024874"/>
    </source>
</evidence>
<comment type="caution">
    <text evidence="10">The sequence shown here is derived from an EMBL/GenBank/DDBJ whole genome shotgun (WGS) entry which is preliminary data.</text>
</comment>
<evidence type="ECO:0000256" key="4">
    <source>
        <dbReference type="ARBA" id="ARBA00023015"/>
    </source>
</evidence>
<protein>
    <recommendedName>
        <fullName evidence="1">Mercuric resistance operon regulatory protein</fullName>
    </recommendedName>
</protein>
<evidence type="ECO:0000256" key="1">
    <source>
        <dbReference type="ARBA" id="ARBA00017146"/>
    </source>
</evidence>
<dbReference type="InterPro" id="IPR011794">
    <property type="entry name" value="MerR"/>
</dbReference>
<dbReference type="PRINTS" id="PR00040">
    <property type="entry name" value="HTHMERR"/>
</dbReference>
<proteinExistence type="predicted"/>
<evidence type="ECO:0000313" key="10">
    <source>
        <dbReference type="EMBL" id="OLS03563.1"/>
    </source>
</evidence>
<keyword evidence="2" id="KW-0475">Mercuric resistance</keyword>
<dbReference type="CDD" id="cd04783">
    <property type="entry name" value="HTH_MerR1"/>
    <property type="match status" value="1"/>
</dbReference>
<feature type="domain" description="HTH merR-type" evidence="9">
    <location>
        <begin position="3"/>
        <end position="72"/>
    </location>
</feature>
<dbReference type="EMBL" id="LTDM01000005">
    <property type="protein sequence ID" value="OLS03563.1"/>
    <property type="molecule type" value="Genomic_DNA"/>
</dbReference>